<dbReference type="InterPro" id="IPR051541">
    <property type="entry name" value="PTS_SugarTrans_NitroReg"/>
</dbReference>
<dbReference type="SUPFAM" id="SSF55804">
    <property type="entry name" value="Phoshotransferase/anion transport protein"/>
    <property type="match status" value="1"/>
</dbReference>
<name>A0A5B8JGH8_9MOLU</name>
<dbReference type="RefSeq" id="WP_146308800.1">
    <property type="nucleotide sequence ID" value="NZ_CP041663.1"/>
</dbReference>
<gene>
    <name evidence="2" type="ORF">FOY43_01485</name>
</gene>
<dbReference type="InterPro" id="IPR002178">
    <property type="entry name" value="PTS_EIIA_type-2_dom"/>
</dbReference>
<dbReference type="Pfam" id="PF00359">
    <property type="entry name" value="PTS_EIIA_2"/>
    <property type="match status" value="1"/>
</dbReference>
<dbReference type="Proteomes" id="UP000317512">
    <property type="component" value="Chromosome"/>
</dbReference>
<dbReference type="EMBL" id="CP041663">
    <property type="protein sequence ID" value="QDY88333.1"/>
    <property type="molecule type" value="Genomic_DNA"/>
</dbReference>
<reference evidence="3" key="1">
    <citation type="submission" date="2019-07" db="EMBL/GenBank/DDBJ databases">
        <title>Complete genome sequences of three Mycoplasma sp. 1220 strains.</title>
        <authorList>
            <person name="Grozner D."/>
            <person name="Forro B."/>
            <person name="Kovacs A.B."/>
            <person name="Marton S."/>
            <person name="Banyai K."/>
            <person name="Kreizinger Z."/>
            <person name="Sulyok K.M."/>
            <person name="Gyuranecz M."/>
        </authorList>
    </citation>
    <scope>NUCLEOTIDE SEQUENCE [LARGE SCALE GENOMIC DNA]</scope>
    <source>
        <strain evidence="3">MYCAV93</strain>
    </source>
</reference>
<dbReference type="PROSITE" id="PS51094">
    <property type="entry name" value="PTS_EIIA_TYPE_2"/>
    <property type="match status" value="1"/>
</dbReference>
<dbReference type="InterPro" id="IPR016152">
    <property type="entry name" value="PTrfase/Anion_transptr"/>
</dbReference>
<evidence type="ECO:0000313" key="3">
    <source>
        <dbReference type="Proteomes" id="UP000317512"/>
    </source>
</evidence>
<feature type="domain" description="PTS EIIA type-2" evidence="1">
    <location>
        <begin position="5"/>
        <end position="149"/>
    </location>
</feature>
<accession>A0A5B8JGH8</accession>
<dbReference type="OrthoDB" id="398644at2"/>
<sequence length="152" mass="17349">MTIKELLNPKSIFIDIDVNDHNHALEIIAEKLCESKFIEDKERFLNALNYRENLMSTALNDGIAIPHGISSTVIKPTISLAILKNGIDWDAEDNVKVDLIFTIVLSKEDREIQLDSIQVIADYSLDDQFHVEIMSAKTQEQAYEVLLKYFPL</sequence>
<proteinExistence type="predicted"/>
<dbReference type="AlphaFoldDB" id="A0A5B8JGH8"/>
<organism evidence="2 3">
    <name type="scientific">Mycoplasma anserisalpingitidis</name>
    <dbReference type="NCBI Taxonomy" id="519450"/>
    <lineage>
        <taxon>Bacteria</taxon>
        <taxon>Bacillati</taxon>
        <taxon>Mycoplasmatota</taxon>
        <taxon>Mollicutes</taxon>
        <taxon>Mycoplasmataceae</taxon>
        <taxon>Mycoplasma</taxon>
    </lineage>
</organism>
<dbReference type="PANTHER" id="PTHR47738">
    <property type="entry name" value="PTS SYSTEM FRUCTOSE-LIKE EIIA COMPONENT-RELATED"/>
    <property type="match status" value="1"/>
</dbReference>
<keyword evidence="2" id="KW-0762">Sugar transport</keyword>
<evidence type="ECO:0000259" key="1">
    <source>
        <dbReference type="PROSITE" id="PS51094"/>
    </source>
</evidence>
<dbReference type="CDD" id="cd00211">
    <property type="entry name" value="PTS_IIA_fru"/>
    <property type="match status" value="1"/>
</dbReference>
<protein>
    <submittedName>
        <fullName evidence="2">PTS sugar transporter subunit IIA</fullName>
    </submittedName>
</protein>
<keyword evidence="2" id="KW-0813">Transport</keyword>
<evidence type="ECO:0000313" key="2">
    <source>
        <dbReference type="EMBL" id="QDY88333.1"/>
    </source>
</evidence>
<dbReference type="Gene3D" id="3.40.930.10">
    <property type="entry name" value="Mannitol-specific EII, Chain A"/>
    <property type="match status" value="1"/>
</dbReference>